<evidence type="ECO:0000313" key="2">
    <source>
        <dbReference type="EMBL" id="OGM97314.1"/>
    </source>
</evidence>
<sequence>MTKNAGFTLIELLVSIFLFSIMATITTGIFVKSLELERRSFSAQMIQENALAVFELMAKEIRVGKINSSDSNCTSSILSIEIQNPSSPPPTIDVIYQLDSTSGIVQRIYNGVTYLASTDDVVFNSLKFCILNSGIDDQAARVTILASVSNRVGKVLTANLQTTITSRDVSLELEN</sequence>
<evidence type="ECO:0000256" key="1">
    <source>
        <dbReference type="SAM" id="Phobius"/>
    </source>
</evidence>
<keyword evidence="1" id="KW-0812">Transmembrane</keyword>
<dbReference type="InterPro" id="IPR045584">
    <property type="entry name" value="Pilin-like"/>
</dbReference>
<evidence type="ECO:0008006" key="4">
    <source>
        <dbReference type="Google" id="ProtNLM"/>
    </source>
</evidence>
<dbReference type="Proteomes" id="UP000177594">
    <property type="component" value="Unassembled WGS sequence"/>
</dbReference>
<evidence type="ECO:0000313" key="3">
    <source>
        <dbReference type="Proteomes" id="UP000177594"/>
    </source>
</evidence>
<dbReference type="EMBL" id="MGIZ01000054">
    <property type="protein sequence ID" value="OGM97314.1"/>
    <property type="molecule type" value="Genomic_DNA"/>
</dbReference>
<dbReference type="SUPFAM" id="SSF54523">
    <property type="entry name" value="Pili subunits"/>
    <property type="match status" value="1"/>
</dbReference>
<dbReference type="InterPro" id="IPR012902">
    <property type="entry name" value="N_methyl_site"/>
</dbReference>
<dbReference type="Pfam" id="PF07963">
    <property type="entry name" value="N_methyl"/>
    <property type="match status" value="1"/>
</dbReference>
<dbReference type="AlphaFoldDB" id="A0A1F8E8U2"/>
<feature type="transmembrane region" description="Helical" evidence="1">
    <location>
        <begin position="12"/>
        <end position="31"/>
    </location>
</feature>
<name>A0A1F8E8U2_9BACT</name>
<comment type="caution">
    <text evidence="2">The sequence shown here is derived from an EMBL/GenBank/DDBJ whole genome shotgun (WGS) entry which is preliminary data.</text>
</comment>
<gene>
    <name evidence="2" type="ORF">A2817_03590</name>
</gene>
<protein>
    <recommendedName>
        <fullName evidence="4">Type II secretion system protein J</fullName>
    </recommendedName>
</protein>
<dbReference type="NCBIfam" id="TIGR02532">
    <property type="entry name" value="IV_pilin_GFxxxE"/>
    <property type="match status" value="1"/>
</dbReference>
<keyword evidence="1" id="KW-1133">Transmembrane helix</keyword>
<reference evidence="2 3" key="1">
    <citation type="journal article" date="2016" name="Nat. Commun.">
        <title>Thousands of microbial genomes shed light on interconnected biogeochemical processes in an aquifer system.</title>
        <authorList>
            <person name="Anantharaman K."/>
            <person name="Brown C.T."/>
            <person name="Hug L.A."/>
            <person name="Sharon I."/>
            <person name="Castelle C.J."/>
            <person name="Probst A.J."/>
            <person name="Thomas B.C."/>
            <person name="Singh A."/>
            <person name="Wilkins M.J."/>
            <person name="Karaoz U."/>
            <person name="Brodie E.L."/>
            <person name="Williams K.H."/>
            <person name="Hubbard S.S."/>
            <person name="Banfield J.F."/>
        </authorList>
    </citation>
    <scope>NUCLEOTIDE SEQUENCE [LARGE SCALE GENOMIC DNA]</scope>
</reference>
<accession>A0A1F8E8U2</accession>
<proteinExistence type="predicted"/>
<dbReference type="PROSITE" id="PS00409">
    <property type="entry name" value="PROKAR_NTER_METHYL"/>
    <property type="match status" value="1"/>
</dbReference>
<organism evidence="2 3">
    <name type="scientific">Candidatus Yanofskybacteria bacterium RIFCSPHIGHO2_01_FULL_39_8b</name>
    <dbReference type="NCBI Taxonomy" id="1802659"/>
    <lineage>
        <taxon>Bacteria</taxon>
        <taxon>Candidatus Yanofskyibacteriota</taxon>
    </lineage>
</organism>
<keyword evidence="1" id="KW-0472">Membrane</keyword>